<keyword evidence="7" id="KW-0695">RNA-directed DNA polymerase</keyword>
<sequence>MAEMADNIHEATLPTVSAVDQPSTDLHTQIEALKSSMDTPHNRYPNARLATHNIKRNAGTCWYHMKFGAQARKCLQSCNFKVQGNEYARLKNASPSHRQLFAANGSIIRTYGEGPLELYLGLGFRWLFIIADVGVSIIDADFLRHYGLTVDLRNHRLNDPKEFEKSICRPSKSPWASPLHLVPKKDGSLRPCGDYRKLNAATVPNILDFASHLYGKKIFSTIDLVRAYHHVPVESRDIPKTAVITSFSLFEFPRVSFGLCNAAQTFQRIINEVLLGFGFCTAYIDEVLIASYSENQHVSHLQQPFGRLRDYGLTINETKCTFGQPSVKFLGFIITNAGISPDPQRLQAIKTSKSLILSENFGVFWVGTNFQPIAFFSRKLDAAQRKYSAYDRELLALHLAIKHFRHLLEGRQFPVYSDHKPLTYAFQQYLDRASPRQCRHHDFIEQFTTDIRHIADCENVPADFLSRVEPISHHQPYDPKSFAEAQAVDQELQALLTSENRSSLQLPFLPASCRRIIFSAYHNLTHPGVRATTRMVTAHYVWPAVKKGCALWIRACYRGQVSKITRTPLQSFSPPDGRFSHVRIGLVGPLPPSENYRYIFTCVDQFTRWPEALPIQDITAKTVANTFLPVWISRFGVPAKVTTDHGRQFESALLGELTRLLGINRIRTSPYHTSANGLVERFHRQLKDFLRCHDSTSWSLKLPLVLLGIRSSLREDLNTTTAELVYGKPLPLPGTFFENPPSASSPTEPWQEDFKRAMASLKPAPSRPHGNRHVHVSKPLETYSNVYLRRDLILPPLAPPYDGPYEVLFRKPKIYKFKI</sequence>
<proteinExistence type="predicted"/>
<keyword evidence="4" id="KW-0540">Nuclease</keyword>
<dbReference type="Pfam" id="PF00665">
    <property type="entry name" value="rve"/>
    <property type="match status" value="1"/>
</dbReference>
<dbReference type="Pfam" id="PF17921">
    <property type="entry name" value="Integrase_H2C2"/>
    <property type="match status" value="1"/>
</dbReference>
<dbReference type="InterPro" id="IPR041588">
    <property type="entry name" value="Integrase_H2C2"/>
</dbReference>
<dbReference type="Gene3D" id="3.10.20.370">
    <property type="match status" value="1"/>
</dbReference>
<dbReference type="EC" id="2.7.7.49" evidence="1"/>
<organism evidence="9 10">
    <name type="scientific">Cordylochernes scorpioides</name>
    <dbReference type="NCBI Taxonomy" id="51811"/>
    <lineage>
        <taxon>Eukaryota</taxon>
        <taxon>Metazoa</taxon>
        <taxon>Ecdysozoa</taxon>
        <taxon>Arthropoda</taxon>
        <taxon>Chelicerata</taxon>
        <taxon>Arachnida</taxon>
        <taxon>Pseudoscorpiones</taxon>
        <taxon>Cheliferoidea</taxon>
        <taxon>Chernetidae</taxon>
        <taxon>Cordylochernes</taxon>
    </lineage>
</organism>
<keyword evidence="3" id="KW-0548">Nucleotidyltransferase</keyword>
<dbReference type="SUPFAM" id="SSF53098">
    <property type="entry name" value="Ribonuclease H-like"/>
    <property type="match status" value="1"/>
</dbReference>
<evidence type="ECO:0000256" key="2">
    <source>
        <dbReference type="ARBA" id="ARBA00022679"/>
    </source>
</evidence>
<keyword evidence="5" id="KW-0255">Endonuclease</keyword>
<keyword evidence="6" id="KW-0378">Hydrolase</keyword>
<dbReference type="InterPro" id="IPR043502">
    <property type="entry name" value="DNA/RNA_pol_sf"/>
</dbReference>
<dbReference type="Gene3D" id="1.10.340.70">
    <property type="match status" value="1"/>
</dbReference>
<evidence type="ECO:0000256" key="6">
    <source>
        <dbReference type="ARBA" id="ARBA00022801"/>
    </source>
</evidence>
<evidence type="ECO:0000313" key="9">
    <source>
        <dbReference type="EMBL" id="UYV65038.1"/>
    </source>
</evidence>
<reference evidence="9 10" key="1">
    <citation type="submission" date="2022-01" db="EMBL/GenBank/DDBJ databases">
        <title>A chromosomal length assembly of Cordylochernes scorpioides.</title>
        <authorList>
            <person name="Zeh D."/>
            <person name="Zeh J."/>
        </authorList>
    </citation>
    <scope>NUCLEOTIDE SEQUENCE [LARGE SCALE GENOMIC DNA]</scope>
    <source>
        <strain evidence="9">IN4F17</strain>
        <tissue evidence="9">Whole Body</tissue>
    </source>
</reference>
<keyword evidence="2" id="KW-0808">Transferase</keyword>
<dbReference type="InterPro" id="IPR000477">
    <property type="entry name" value="RT_dom"/>
</dbReference>
<evidence type="ECO:0000256" key="4">
    <source>
        <dbReference type="ARBA" id="ARBA00022722"/>
    </source>
</evidence>
<protein>
    <recommendedName>
        <fullName evidence="1">RNA-directed DNA polymerase</fullName>
        <ecNumber evidence="1">2.7.7.49</ecNumber>
    </recommendedName>
</protein>
<evidence type="ECO:0000256" key="3">
    <source>
        <dbReference type="ARBA" id="ARBA00022695"/>
    </source>
</evidence>
<dbReference type="PANTHER" id="PTHR37984:SF5">
    <property type="entry name" value="PROTEIN NYNRIN-LIKE"/>
    <property type="match status" value="1"/>
</dbReference>
<evidence type="ECO:0000256" key="5">
    <source>
        <dbReference type="ARBA" id="ARBA00022759"/>
    </source>
</evidence>
<dbReference type="InterPro" id="IPR012337">
    <property type="entry name" value="RNaseH-like_sf"/>
</dbReference>
<evidence type="ECO:0000259" key="8">
    <source>
        <dbReference type="PROSITE" id="PS50994"/>
    </source>
</evidence>
<dbReference type="EMBL" id="CP092865">
    <property type="protein sequence ID" value="UYV65038.1"/>
    <property type="molecule type" value="Genomic_DNA"/>
</dbReference>
<dbReference type="Proteomes" id="UP001235939">
    <property type="component" value="Chromosome 03"/>
</dbReference>
<evidence type="ECO:0000313" key="10">
    <source>
        <dbReference type="Proteomes" id="UP001235939"/>
    </source>
</evidence>
<dbReference type="InterPro" id="IPR001584">
    <property type="entry name" value="Integrase_cat-core"/>
</dbReference>
<dbReference type="InterPro" id="IPR043128">
    <property type="entry name" value="Rev_trsase/Diguanyl_cyclase"/>
</dbReference>
<dbReference type="Gene3D" id="3.30.70.270">
    <property type="match status" value="1"/>
</dbReference>
<dbReference type="Gene3D" id="3.10.10.10">
    <property type="entry name" value="HIV Type 1 Reverse Transcriptase, subunit A, domain 1"/>
    <property type="match status" value="1"/>
</dbReference>
<evidence type="ECO:0000256" key="7">
    <source>
        <dbReference type="ARBA" id="ARBA00022918"/>
    </source>
</evidence>
<gene>
    <name evidence="9" type="ORF">LAZ67_3002888</name>
</gene>
<dbReference type="InterPro" id="IPR050951">
    <property type="entry name" value="Retrovirus_Pol_polyprotein"/>
</dbReference>
<dbReference type="InterPro" id="IPR036397">
    <property type="entry name" value="RNaseH_sf"/>
</dbReference>
<name>A0ABY6KB03_9ARAC</name>
<feature type="domain" description="Integrase catalytic" evidence="8">
    <location>
        <begin position="570"/>
        <end position="741"/>
    </location>
</feature>
<dbReference type="PROSITE" id="PS50994">
    <property type="entry name" value="INTEGRASE"/>
    <property type="match status" value="1"/>
</dbReference>
<dbReference type="Pfam" id="PF00078">
    <property type="entry name" value="RVT_1"/>
    <property type="match status" value="1"/>
</dbReference>
<dbReference type="SUPFAM" id="SSF56672">
    <property type="entry name" value="DNA/RNA polymerases"/>
    <property type="match status" value="1"/>
</dbReference>
<evidence type="ECO:0000256" key="1">
    <source>
        <dbReference type="ARBA" id="ARBA00012493"/>
    </source>
</evidence>
<dbReference type="InterPro" id="IPR041373">
    <property type="entry name" value="RT_RNaseH"/>
</dbReference>
<accession>A0ABY6KB03</accession>
<dbReference type="PANTHER" id="PTHR37984">
    <property type="entry name" value="PROTEIN CBG26694"/>
    <property type="match status" value="1"/>
</dbReference>
<dbReference type="CDD" id="cd09274">
    <property type="entry name" value="RNase_HI_RT_Ty3"/>
    <property type="match status" value="1"/>
</dbReference>
<keyword evidence="10" id="KW-1185">Reference proteome</keyword>
<dbReference type="CDD" id="cd01647">
    <property type="entry name" value="RT_LTR"/>
    <property type="match status" value="1"/>
</dbReference>
<dbReference type="Gene3D" id="3.30.420.10">
    <property type="entry name" value="Ribonuclease H-like superfamily/Ribonuclease H"/>
    <property type="match status" value="1"/>
</dbReference>
<dbReference type="Pfam" id="PF17917">
    <property type="entry name" value="RT_RNaseH"/>
    <property type="match status" value="1"/>
</dbReference>